<dbReference type="RefSeq" id="WP_168697126.1">
    <property type="nucleotide sequence ID" value="NZ_CP051206.1"/>
</dbReference>
<dbReference type="EMBL" id="CP051206">
    <property type="protein sequence ID" value="QJB46598.1"/>
    <property type="molecule type" value="Genomic_DNA"/>
</dbReference>
<feature type="binding site" evidence="4">
    <location>
        <position position="118"/>
    </location>
    <ligand>
        <name>FAD</name>
        <dbReference type="ChEBI" id="CHEBI:57692"/>
    </ligand>
</feature>
<evidence type="ECO:0000259" key="6">
    <source>
        <dbReference type="Pfam" id="PF07992"/>
    </source>
</evidence>
<dbReference type="Gene3D" id="3.50.50.60">
    <property type="entry name" value="FAD/NAD(P)-binding domain"/>
    <property type="match status" value="2"/>
</dbReference>
<feature type="domain" description="FAD/NAD(P)-binding" evidence="6">
    <location>
        <begin position="6"/>
        <end position="313"/>
    </location>
</feature>
<dbReference type="InterPro" id="IPR004099">
    <property type="entry name" value="Pyr_nucl-diS_OxRdtase_dimer"/>
</dbReference>
<evidence type="ECO:0000313" key="7">
    <source>
        <dbReference type="EMBL" id="QJB46598.1"/>
    </source>
</evidence>
<dbReference type="GO" id="GO:0000166">
    <property type="term" value="F:nucleotide binding"/>
    <property type="evidence" value="ECO:0007669"/>
    <property type="project" value="UniProtKB-KW"/>
</dbReference>
<dbReference type="InterPro" id="IPR023753">
    <property type="entry name" value="FAD/NAD-binding_dom"/>
</dbReference>
<organism evidence="7 8">
    <name type="scientific">Dolichospermum flos-aquae CCAP 1403/13F</name>
    <dbReference type="NCBI Taxonomy" id="315271"/>
    <lineage>
        <taxon>Bacteria</taxon>
        <taxon>Bacillati</taxon>
        <taxon>Cyanobacteriota</taxon>
        <taxon>Cyanophyceae</taxon>
        <taxon>Nostocales</taxon>
        <taxon>Aphanizomenonaceae</taxon>
        <taxon>Dolichospermum</taxon>
    </lineage>
</organism>
<dbReference type="KEGG" id="dfs:HGD76_22860"/>
<dbReference type="GO" id="GO:0016491">
    <property type="term" value="F:oxidoreductase activity"/>
    <property type="evidence" value="ECO:0007669"/>
    <property type="project" value="InterPro"/>
</dbReference>
<dbReference type="Pfam" id="PF02852">
    <property type="entry name" value="Pyr_redox_dim"/>
    <property type="match status" value="1"/>
</dbReference>
<evidence type="ECO:0000256" key="1">
    <source>
        <dbReference type="ARBA" id="ARBA00007532"/>
    </source>
</evidence>
<comment type="similarity">
    <text evidence="1">Belongs to the class-I pyridine nucleotide-disulfide oxidoreductase family.</text>
</comment>
<dbReference type="PANTHER" id="PTHR43014">
    <property type="entry name" value="MERCURIC REDUCTASE"/>
    <property type="match status" value="1"/>
</dbReference>
<feature type="binding site" evidence="4">
    <location>
        <begin position="184"/>
        <end position="191"/>
    </location>
    <ligand>
        <name>NAD(+)</name>
        <dbReference type="ChEBI" id="CHEBI:57540"/>
    </ligand>
</feature>
<evidence type="ECO:0000256" key="3">
    <source>
        <dbReference type="ARBA" id="ARBA00022827"/>
    </source>
</evidence>
<feature type="domain" description="Pyridine nucleotide-disulphide oxidoreductase dimerisation" evidence="5">
    <location>
        <begin position="345"/>
        <end position="454"/>
    </location>
</feature>
<dbReference type="InterPro" id="IPR001100">
    <property type="entry name" value="Pyr_nuc-diS_OxRdtase"/>
</dbReference>
<keyword evidence="4" id="KW-0520">NAD</keyword>
<dbReference type="PRINTS" id="PR00368">
    <property type="entry name" value="FADPNR"/>
</dbReference>
<protein>
    <submittedName>
        <fullName evidence="7">NAD(P)/FAD-dependent oxidoreductase</fullName>
    </submittedName>
</protein>
<evidence type="ECO:0000313" key="8">
    <source>
        <dbReference type="Proteomes" id="UP000502433"/>
    </source>
</evidence>
<keyword evidence="4" id="KW-0547">Nucleotide-binding</keyword>
<sequence length="485" mass="54301">MTNIDYDIVIIGGSIAAYKAALSATQLHAKVALIVSADFSDHYNSSYQYILSEISQITQQSYNLANLGIFDKNIHLNPEFLNLKKGLFYANAVAKNLNQINSLSNLAAQGVDIIVGNGQFQSSPQLSFTVNERQLYSRTYLLANGSRPLIPNISGLDTIKYLTLANIWQSLETTTLPENWVIIGGVPQSIEIAQFLARFGCQVTLIVKNSQILPNLDLEIAQLLTAQLEVDGVRVLTQTQVTQIRHIDNKKWVQAGNQAIETDEIFIGIGQQPNLEYLNLPAVGVKLHQHRLVVNEKLQTTNQRIYACGDILGGYDIQNIGNYEANIAIENALFFPRLKVNYESVPWGIYSQPKVAQVGLTEKQARNRYSQKQILVFKQYFKTATAPQIQGEITGICKLVVLENGKILGCSILGIAAGELINLISLAISQNIKIQHLAKLSPIYPSYSEIIMETAREWNRHRINKNRALQELLLGFFNYRRDWNL</sequence>
<proteinExistence type="inferred from homology"/>
<feature type="binding site" evidence="4">
    <location>
        <position position="270"/>
    </location>
    <ligand>
        <name>NAD(+)</name>
        <dbReference type="ChEBI" id="CHEBI:57540"/>
    </ligand>
</feature>
<name>A0A6H2C607_DOLFA</name>
<accession>A0A6H2C607</accession>
<dbReference type="PRINTS" id="PR00411">
    <property type="entry name" value="PNDRDTASEI"/>
</dbReference>
<evidence type="ECO:0000256" key="4">
    <source>
        <dbReference type="PIRSR" id="PIRSR000350-3"/>
    </source>
</evidence>
<dbReference type="InterPro" id="IPR036188">
    <property type="entry name" value="FAD/NAD-bd_sf"/>
</dbReference>
<gene>
    <name evidence="7" type="ORF">HGD76_22860</name>
</gene>
<comment type="cofactor">
    <cofactor evidence="4">
        <name>FAD</name>
        <dbReference type="ChEBI" id="CHEBI:57692"/>
    </cofactor>
    <text evidence="4">Binds 1 FAD per subunit.</text>
</comment>
<feature type="binding site" evidence="4">
    <location>
        <position position="310"/>
    </location>
    <ligand>
        <name>FAD</name>
        <dbReference type="ChEBI" id="CHEBI:57692"/>
    </ligand>
</feature>
<dbReference type="Pfam" id="PF07992">
    <property type="entry name" value="Pyr_redox_2"/>
    <property type="match status" value="1"/>
</dbReference>
<evidence type="ECO:0000256" key="2">
    <source>
        <dbReference type="ARBA" id="ARBA00022630"/>
    </source>
</evidence>
<dbReference type="Gene3D" id="3.30.390.30">
    <property type="match status" value="1"/>
</dbReference>
<keyword evidence="2" id="KW-0285">Flavoprotein</keyword>
<dbReference type="PIRSF" id="PIRSF000350">
    <property type="entry name" value="Mercury_reductase_MerA"/>
    <property type="match status" value="1"/>
</dbReference>
<dbReference type="InterPro" id="IPR016156">
    <property type="entry name" value="FAD/NAD-linked_Rdtase_dimer_sf"/>
</dbReference>
<keyword evidence="3 4" id="KW-0274">FAD</keyword>
<reference evidence="7 8" key="2">
    <citation type="submission" date="2020-04" db="EMBL/GenBank/DDBJ databases">
        <authorList>
            <person name="Fomenkov A."/>
            <person name="Anton B.P."/>
            <person name="Roberts R.J."/>
        </authorList>
    </citation>
    <scope>NUCLEOTIDE SEQUENCE [LARGE SCALE GENOMIC DNA]</scope>
    <source>
        <strain evidence="7 8">CCAP 1403/13f</strain>
    </source>
</reference>
<evidence type="ECO:0000259" key="5">
    <source>
        <dbReference type="Pfam" id="PF02852"/>
    </source>
</evidence>
<dbReference type="SUPFAM" id="SSF51905">
    <property type="entry name" value="FAD/NAD(P)-binding domain"/>
    <property type="match status" value="1"/>
</dbReference>
<reference evidence="7 8" key="1">
    <citation type="submission" date="2020-04" db="EMBL/GenBank/DDBJ databases">
        <title>Genome-Wide Identification of 5-Methylcytosine Sites in Bacterial Genomes By High-Throughput Sequencing of MspJI Restriction Fragments.</title>
        <authorList>
            <person name="Wu V."/>
        </authorList>
    </citation>
    <scope>NUCLEOTIDE SEQUENCE [LARGE SCALE GENOMIC DNA]</scope>
    <source>
        <strain evidence="7 8">CCAP 1403/13f</strain>
    </source>
</reference>
<dbReference type="AlphaFoldDB" id="A0A6H2C607"/>
<dbReference type="SUPFAM" id="SSF55424">
    <property type="entry name" value="FAD/NAD-linked reductases, dimerisation (C-terminal) domain"/>
    <property type="match status" value="1"/>
</dbReference>
<dbReference type="Proteomes" id="UP000502433">
    <property type="component" value="Chromosome"/>
</dbReference>